<feature type="repeat" description="LDL-receptor class B" evidence="1">
    <location>
        <begin position="680"/>
        <end position="722"/>
    </location>
</feature>
<dbReference type="InterPro" id="IPR000742">
    <property type="entry name" value="EGF"/>
</dbReference>
<dbReference type="InterPro" id="IPR011042">
    <property type="entry name" value="6-blade_b-propeller_TolB-like"/>
</dbReference>
<feature type="domain" description="EGF-like" evidence="3">
    <location>
        <begin position="275"/>
        <end position="313"/>
    </location>
</feature>
<comment type="caution">
    <text evidence="4">The sequence shown here is derived from an EMBL/GenBank/DDBJ whole genome shotgun (WGS) entry which is preliminary data.</text>
</comment>
<feature type="repeat" description="LDL-receptor class B" evidence="1">
    <location>
        <begin position="183"/>
        <end position="225"/>
    </location>
</feature>
<dbReference type="Gene3D" id="2.120.10.30">
    <property type="entry name" value="TolB, C-terminal domain"/>
    <property type="match status" value="3"/>
</dbReference>
<protein>
    <recommendedName>
        <fullName evidence="3">EGF-like domain-containing protein</fullName>
    </recommendedName>
</protein>
<feature type="chain" id="PRO_5046098175" description="EGF-like domain-containing protein" evidence="2">
    <location>
        <begin position="18"/>
        <end position="910"/>
    </location>
</feature>
<feature type="repeat" description="LDL-receptor class B" evidence="1">
    <location>
        <begin position="96"/>
        <end position="138"/>
    </location>
</feature>
<feature type="domain" description="EGF-like" evidence="3">
    <location>
        <begin position="585"/>
        <end position="623"/>
    </location>
</feature>
<dbReference type="PANTHER" id="PTHR46513">
    <property type="entry name" value="VITELLOGENIN RECEPTOR-LIKE PROTEIN-RELATED-RELATED"/>
    <property type="match status" value="1"/>
</dbReference>
<dbReference type="PANTHER" id="PTHR46513:SF13">
    <property type="entry name" value="EGF-LIKE DOMAIN-CONTAINING PROTEIN"/>
    <property type="match status" value="1"/>
</dbReference>
<evidence type="ECO:0000313" key="4">
    <source>
        <dbReference type="EMBL" id="CAH3028826.1"/>
    </source>
</evidence>
<dbReference type="Pfam" id="PF00058">
    <property type="entry name" value="Ldl_recept_b"/>
    <property type="match status" value="9"/>
</dbReference>
<dbReference type="SUPFAM" id="SSF63825">
    <property type="entry name" value="YWTD domain"/>
    <property type="match status" value="3"/>
</dbReference>
<proteinExistence type="predicted"/>
<dbReference type="SMART" id="SM00181">
    <property type="entry name" value="EGF"/>
    <property type="match status" value="2"/>
</dbReference>
<keyword evidence="5" id="KW-1185">Reference proteome</keyword>
<feature type="repeat" description="LDL-receptor class B" evidence="1">
    <location>
        <begin position="723"/>
        <end position="765"/>
    </location>
</feature>
<organism evidence="4 5">
    <name type="scientific">Porites evermanni</name>
    <dbReference type="NCBI Taxonomy" id="104178"/>
    <lineage>
        <taxon>Eukaryota</taxon>
        <taxon>Metazoa</taxon>
        <taxon>Cnidaria</taxon>
        <taxon>Anthozoa</taxon>
        <taxon>Hexacorallia</taxon>
        <taxon>Scleractinia</taxon>
        <taxon>Fungiina</taxon>
        <taxon>Poritidae</taxon>
        <taxon>Porites</taxon>
    </lineage>
</organism>
<feature type="repeat" description="LDL-receptor class B" evidence="1">
    <location>
        <begin position="407"/>
        <end position="449"/>
    </location>
</feature>
<dbReference type="EMBL" id="CALNXI010000537">
    <property type="protein sequence ID" value="CAH3028826.1"/>
    <property type="molecule type" value="Genomic_DNA"/>
</dbReference>
<feature type="repeat" description="LDL-receptor class B" evidence="1">
    <location>
        <begin position="810"/>
        <end position="856"/>
    </location>
</feature>
<feature type="repeat" description="LDL-receptor class B" evidence="1">
    <location>
        <begin position="364"/>
        <end position="406"/>
    </location>
</feature>
<dbReference type="SMART" id="SM00135">
    <property type="entry name" value="LY"/>
    <property type="match status" value="14"/>
</dbReference>
<evidence type="ECO:0000256" key="1">
    <source>
        <dbReference type="PROSITE-ProRule" id="PRU00461"/>
    </source>
</evidence>
<feature type="repeat" description="LDL-receptor class B" evidence="1">
    <location>
        <begin position="450"/>
        <end position="493"/>
    </location>
</feature>
<reference evidence="4 5" key="1">
    <citation type="submission" date="2022-05" db="EMBL/GenBank/DDBJ databases">
        <authorList>
            <consortium name="Genoscope - CEA"/>
            <person name="William W."/>
        </authorList>
    </citation>
    <scope>NUCLEOTIDE SEQUENCE [LARGE SCALE GENOMIC DNA]</scope>
</reference>
<gene>
    <name evidence="4" type="ORF">PEVE_00034973</name>
</gene>
<feature type="signal peptide" evidence="2">
    <location>
        <begin position="1"/>
        <end position="17"/>
    </location>
</feature>
<feature type="repeat" description="LDL-receptor class B" evidence="1">
    <location>
        <begin position="494"/>
        <end position="537"/>
    </location>
</feature>
<dbReference type="InterPro" id="IPR050778">
    <property type="entry name" value="Cueball_EGF_LRP_Nidogen"/>
</dbReference>
<feature type="repeat" description="LDL-receptor class B" evidence="1">
    <location>
        <begin position="54"/>
        <end position="95"/>
    </location>
</feature>
<dbReference type="PROSITE" id="PS51120">
    <property type="entry name" value="LDLRB"/>
    <property type="match status" value="12"/>
</dbReference>
<accession>A0ABN8MLB6</accession>
<evidence type="ECO:0000313" key="5">
    <source>
        <dbReference type="Proteomes" id="UP001159427"/>
    </source>
</evidence>
<sequence length="910" mass="101186">MLIVFIAAAICTPPCLLFSNTTDIIAVDYKTSAVHSVVTGLTRAVALDVHFSMGYIFWSDVSEQNIKRSGIDGSSITTIITNIGVCDGLAVQWTTSELYWSDTTHDTISKSDLSGNNQQTVLSLGLDEPRDIALDPDKGLMIWTDWGSSPKIEKASLTGNQRVAIVTSNIHWPNGIELDRWNNRIYWVDGAVDQLESVDYDGNDRRLLATVTNFHGFGVAIIPPFLFFTDWASNGQFHQVDAETGYFVVSGVRFTGRPMGIVAYDSSRQPPVSSSCATNNGGCSHFCVVKTSGGHECVCPVGLSLKADGKTCNKKTDKFLVFTDADAKSTNIISLDVNYFVARRLFFHLGNQRPIAVDYDPVEDRVYWTDVAQGLIISAISNATSLRIPFRCNVKVPDGLAIDHVGQNIYWTDTGTNRIEVARLDGTSRKLLIKDGLDEPRAIVLDERNGTMYWSDWGSNPMIEQAAMDGSSRRTIVTGNLGWPNGLTIDQTTNLLYWADAKLDKIEVSDLNGDNRRVIMLSAADIHPFGLTVYKSILYWTDWNNKSISRYDLNNGNTELIIQGLEKPMDIHLYDSSQVFSGSHPCTIDNGNCSDLCLLTPQGGHQCACPTGVVLKPDGKNCNYDLFRNLSSDKFMLFAEANSGQIYKVPLAVPDTPCFPLGIKTNISRPVAVDYDPIEGKVYWTDVVLKQIVRSYPNGSDLEVIAESNVENPDGIAVDWIERNVYWTDYQTSKIEVSRLDGSYRFSLITSGLDNPRALILDIDARKMYWSDWGSSPKIEQANMDGTARTVLVSSGLSWVNSLALDFKNRLLYWCDAQLDRIERVDLQGNNRVLILDLSSNNDSYHPFGLALYEDVLFWTDWTTKSVHRYNMTSSLSDVLVHGMGTPMEIHIYDYNIITSGGCSLEILML</sequence>
<evidence type="ECO:0000256" key="2">
    <source>
        <dbReference type="SAM" id="SignalP"/>
    </source>
</evidence>
<keyword evidence="2" id="KW-0732">Signal</keyword>
<feature type="repeat" description="LDL-receptor class B" evidence="1">
    <location>
        <begin position="139"/>
        <end position="182"/>
    </location>
</feature>
<dbReference type="Pfam" id="PF14670">
    <property type="entry name" value="FXa_inhibition"/>
    <property type="match status" value="2"/>
</dbReference>
<dbReference type="InterPro" id="IPR000033">
    <property type="entry name" value="LDLR_classB_rpt"/>
</dbReference>
<dbReference type="SUPFAM" id="SSF57196">
    <property type="entry name" value="EGF/Laminin"/>
    <property type="match status" value="2"/>
</dbReference>
<feature type="repeat" description="LDL-receptor class B" evidence="1">
    <location>
        <begin position="766"/>
        <end position="809"/>
    </location>
</feature>
<evidence type="ECO:0000259" key="3">
    <source>
        <dbReference type="SMART" id="SM00181"/>
    </source>
</evidence>
<name>A0ABN8MLB6_9CNID</name>
<dbReference type="Proteomes" id="UP001159427">
    <property type="component" value="Unassembled WGS sequence"/>
</dbReference>